<dbReference type="SUPFAM" id="SSF103473">
    <property type="entry name" value="MFS general substrate transporter"/>
    <property type="match status" value="1"/>
</dbReference>
<evidence type="ECO:0000313" key="9">
    <source>
        <dbReference type="EMBL" id="KKA16219.1"/>
    </source>
</evidence>
<evidence type="ECO:0000256" key="3">
    <source>
        <dbReference type="ARBA" id="ARBA00022448"/>
    </source>
</evidence>
<keyword evidence="5 8" id="KW-1133">Transmembrane helix</keyword>
<organism evidence="9 10">
    <name type="scientific">Rasamsonia emersonii (strain ATCC 16479 / CBS 393.64 / IMI 116815)</name>
    <dbReference type="NCBI Taxonomy" id="1408163"/>
    <lineage>
        <taxon>Eukaryota</taxon>
        <taxon>Fungi</taxon>
        <taxon>Dikarya</taxon>
        <taxon>Ascomycota</taxon>
        <taxon>Pezizomycotina</taxon>
        <taxon>Eurotiomycetes</taxon>
        <taxon>Eurotiomycetidae</taxon>
        <taxon>Eurotiales</taxon>
        <taxon>Trichocomaceae</taxon>
        <taxon>Rasamsonia</taxon>
    </lineage>
</organism>
<dbReference type="InterPro" id="IPR036259">
    <property type="entry name" value="MFS_trans_sf"/>
</dbReference>
<proteinExistence type="inferred from homology"/>
<feature type="transmembrane region" description="Helical" evidence="8">
    <location>
        <begin position="345"/>
        <end position="365"/>
    </location>
</feature>
<feature type="transmembrane region" description="Helical" evidence="8">
    <location>
        <begin position="436"/>
        <end position="457"/>
    </location>
</feature>
<dbReference type="OrthoDB" id="4078873at2759"/>
<dbReference type="Pfam" id="PF07690">
    <property type="entry name" value="MFS_1"/>
    <property type="match status" value="1"/>
</dbReference>
<comment type="caution">
    <text evidence="9">The sequence shown here is derived from an EMBL/GenBank/DDBJ whole genome shotgun (WGS) entry which is preliminary data.</text>
</comment>
<keyword evidence="3" id="KW-0813">Transport</keyword>
<feature type="transmembrane region" description="Helical" evidence="8">
    <location>
        <begin position="267"/>
        <end position="295"/>
    </location>
</feature>
<feature type="transmembrane region" description="Helical" evidence="8">
    <location>
        <begin position="156"/>
        <end position="177"/>
    </location>
</feature>
<keyword evidence="6 8" id="KW-0472">Membrane</keyword>
<evidence type="ECO:0000256" key="1">
    <source>
        <dbReference type="ARBA" id="ARBA00004141"/>
    </source>
</evidence>
<dbReference type="InterPro" id="IPR011701">
    <property type="entry name" value="MFS"/>
</dbReference>
<feature type="transmembrane region" description="Helical" evidence="8">
    <location>
        <begin position="65"/>
        <end position="82"/>
    </location>
</feature>
<dbReference type="Proteomes" id="UP000053958">
    <property type="component" value="Unassembled WGS sequence"/>
</dbReference>
<dbReference type="PANTHER" id="PTHR23501:SF107">
    <property type="entry name" value="TRANSPORTER, PUTATIVE (AFU_ORTHOLOGUE AFUA_7G04730)-RELATED"/>
    <property type="match status" value="1"/>
</dbReference>
<dbReference type="Gene3D" id="1.20.1250.20">
    <property type="entry name" value="MFS general substrate transporter like domains"/>
    <property type="match status" value="2"/>
</dbReference>
<evidence type="ECO:0008006" key="11">
    <source>
        <dbReference type="Google" id="ProtNLM"/>
    </source>
</evidence>
<comment type="subcellular location">
    <subcellularLocation>
        <location evidence="1">Membrane</location>
        <topology evidence="1">Multi-pass membrane protein</topology>
    </subcellularLocation>
</comment>
<evidence type="ECO:0000256" key="2">
    <source>
        <dbReference type="ARBA" id="ARBA00008335"/>
    </source>
</evidence>
<evidence type="ECO:0000256" key="4">
    <source>
        <dbReference type="ARBA" id="ARBA00022692"/>
    </source>
</evidence>
<evidence type="ECO:0000256" key="8">
    <source>
        <dbReference type="SAM" id="Phobius"/>
    </source>
</evidence>
<evidence type="ECO:0000313" key="10">
    <source>
        <dbReference type="Proteomes" id="UP000053958"/>
    </source>
</evidence>
<evidence type="ECO:0000256" key="7">
    <source>
        <dbReference type="SAM" id="MobiDB-lite"/>
    </source>
</evidence>
<dbReference type="PANTHER" id="PTHR23501">
    <property type="entry name" value="MAJOR FACILITATOR SUPERFAMILY"/>
    <property type="match status" value="1"/>
</dbReference>
<feature type="transmembrane region" description="Helical" evidence="8">
    <location>
        <begin position="133"/>
        <end position="150"/>
    </location>
</feature>
<feature type="transmembrane region" description="Helical" evidence="8">
    <location>
        <begin position="102"/>
        <end position="121"/>
    </location>
</feature>
<feature type="transmembrane region" description="Helical" evidence="8">
    <location>
        <begin position="469"/>
        <end position="497"/>
    </location>
</feature>
<evidence type="ECO:0000256" key="5">
    <source>
        <dbReference type="ARBA" id="ARBA00022989"/>
    </source>
</evidence>
<feature type="transmembrane region" description="Helical" evidence="8">
    <location>
        <begin position="411"/>
        <end position="430"/>
    </location>
</feature>
<name>A0A0F4YDG8_RASE3</name>
<protein>
    <recommendedName>
        <fullName evidence="11">Siderophore iron transporter mirB</fullName>
    </recommendedName>
</protein>
<comment type="similarity">
    <text evidence="2">Belongs to the major facilitator superfamily.</text>
</comment>
<accession>A0A0F4YDG8</accession>
<feature type="transmembrane region" description="Helical" evidence="8">
    <location>
        <begin position="547"/>
        <end position="568"/>
    </location>
</feature>
<gene>
    <name evidence="9" type="ORF">T310_10206</name>
</gene>
<evidence type="ECO:0000256" key="6">
    <source>
        <dbReference type="ARBA" id="ARBA00023136"/>
    </source>
</evidence>
<sequence>MTASVQDQEKTPDLQNADCEAVPVDRAQVDEDKEPISHEFVDREHAQRGVQKAAAITAAWNKKSLILAYAGIFLVFYVNSLQQQISGNLTIYVTSSFAEHPLTATTSVMSSIIGAVAKLPIAKIIDIWGRTEGYALMVLLATLGLIMMAACNNVQTYAAAQVFYWVGYDGIAYVLDVTMADTSSLKNRAWIFAFSTCPYIANTFAGPAAAQQFYKHSSWRWGYGSFAIIVPAVCTPLIIIFVLNRRKAAKLGYVSKEKSNRTVWQSVLHYAIEFDIVGVILISAAFALFLLPFSLASSSAQEWRTPHIIVMIVLGGLLFPVFVVWEKFFAPVCFAPFHLLIDRTVLGGCLLGAILFISFYCWDIYFTSFLQVVYNLSIADAGYVYNIYNIGSCFFSVLVGFVIRATGNFKYVALAAVPLQILGTGLMIYFRQPDKGIGYVIMCQIFIALSGGTLVICEQMAVMAAAAHYEVAVVLALVGLFTSIGGAIGQTVAAAIYTNLMPGALQKYLPDDAKSQATAIYSSITTQLQYPMGSPVREGIIQAYRDVMRRLCIAGVCFLPAAFVFVLMMKNINVKTVKQVKGTVV</sequence>
<keyword evidence="4 8" id="KW-0812">Transmembrane</keyword>
<feature type="transmembrane region" description="Helical" evidence="8">
    <location>
        <begin position="221"/>
        <end position="243"/>
    </location>
</feature>
<dbReference type="AlphaFoldDB" id="A0A0F4YDG8"/>
<reference evidence="9 10" key="1">
    <citation type="submission" date="2015-04" db="EMBL/GenBank/DDBJ databases">
        <authorList>
            <person name="Heijne W.H."/>
            <person name="Fedorova N.D."/>
            <person name="Nierman W.C."/>
            <person name="Vollebregt A.W."/>
            <person name="Zhao Z."/>
            <person name="Wu L."/>
            <person name="Kumar M."/>
            <person name="Stam H."/>
            <person name="van den Berg M.A."/>
            <person name="Pel H.J."/>
        </authorList>
    </citation>
    <scope>NUCLEOTIDE SEQUENCE [LARGE SCALE GENOMIC DNA]</scope>
    <source>
        <strain evidence="9 10">CBS 393.64</strain>
    </source>
</reference>
<dbReference type="EMBL" id="LASV01000810">
    <property type="protein sequence ID" value="KKA16219.1"/>
    <property type="molecule type" value="Genomic_DNA"/>
</dbReference>
<dbReference type="GO" id="GO:0022857">
    <property type="term" value="F:transmembrane transporter activity"/>
    <property type="evidence" value="ECO:0007669"/>
    <property type="project" value="InterPro"/>
</dbReference>
<feature type="transmembrane region" description="Helical" evidence="8">
    <location>
        <begin position="307"/>
        <end position="325"/>
    </location>
</feature>
<dbReference type="GeneID" id="25313274"/>
<dbReference type="GO" id="GO:0005886">
    <property type="term" value="C:plasma membrane"/>
    <property type="evidence" value="ECO:0007669"/>
    <property type="project" value="TreeGrafter"/>
</dbReference>
<keyword evidence="10" id="KW-1185">Reference proteome</keyword>
<feature type="transmembrane region" description="Helical" evidence="8">
    <location>
        <begin position="189"/>
        <end position="209"/>
    </location>
</feature>
<dbReference type="FunFam" id="1.20.1250.20:FF:000284">
    <property type="entry name" value="Siderophore iron transporter mirB"/>
    <property type="match status" value="1"/>
</dbReference>
<feature type="transmembrane region" description="Helical" evidence="8">
    <location>
        <begin position="385"/>
        <end position="404"/>
    </location>
</feature>
<dbReference type="RefSeq" id="XP_013322831.1">
    <property type="nucleotide sequence ID" value="XM_013467377.1"/>
</dbReference>
<feature type="region of interest" description="Disordered" evidence="7">
    <location>
        <begin position="1"/>
        <end position="21"/>
    </location>
</feature>